<dbReference type="CDD" id="cd14014">
    <property type="entry name" value="STKc_PknB_like"/>
    <property type="match status" value="1"/>
</dbReference>
<dbReference type="InterPro" id="IPR011006">
    <property type="entry name" value="CheY-like_superfamily"/>
</dbReference>
<evidence type="ECO:0000259" key="3">
    <source>
        <dbReference type="PROSITE" id="PS50110"/>
    </source>
</evidence>
<dbReference type="CDD" id="cd00156">
    <property type="entry name" value="REC"/>
    <property type="match status" value="1"/>
</dbReference>
<dbReference type="EMBL" id="AP019860">
    <property type="protein sequence ID" value="BBM85000.1"/>
    <property type="molecule type" value="Genomic_DNA"/>
</dbReference>
<dbReference type="InterPro" id="IPR000719">
    <property type="entry name" value="Prot_kinase_dom"/>
</dbReference>
<dbReference type="RefSeq" id="WP_173013367.1">
    <property type="nucleotide sequence ID" value="NZ_AP019860.1"/>
</dbReference>
<organism evidence="4 5">
    <name type="scientific">Uabimicrobium amorphum</name>
    <dbReference type="NCBI Taxonomy" id="2596890"/>
    <lineage>
        <taxon>Bacteria</taxon>
        <taxon>Pseudomonadati</taxon>
        <taxon>Planctomycetota</taxon>
        <taxon>Candidatus Uabimicrobiia</taxon>
        <taxon>Candidatus Uabimicrobiales</taxon>
        <taxon>Candidatus Uabimicrobiaceae</taxon>
        <taxon>Candidatus Uabimicrobium</taxon>
    </lineage>
</organism>
<dbReference type="Gene3D" id="3.40.50.2300">
    <property type="match status" value="1"/>
</dbReference>
<dbReference type="SMART" id="SM00220">
    <property type="entry name" value="S_TKc"/>
    <property type="match status" value="1"/>
</dbReference>
<dbReference type="PROSITE" id="PS50110">
    <property type="entry name" value="RESPONSE_REGULATORY"/>
    <property type="match status" value="1"/>
</dbReference>
<feature type="domain" description="Response regulatory" evidence="3">
    <location>
        <begin position="3"/>
        <end position="118"/>
    </location>
</feature>
<evidence type="ECO:0000313" key="5">
    <source>
        <dbReference type="Proteomes" id="UP000326354"/>
    </source>
</evidence>
<dbReference type="InterPro" id="IPR011009">
    <property type="entry name" value="Kinase-like_dom_sf"/>
</dbReference>
<proteinExistence type="predicted"/>
<name>A0A5S9INW2_UABAM</name>
<dbReference type="SMART" id="SM00448">
    <property type="entry name" value="REC"/>
    <property type="match status" value="1"/>
</dbReference>
<dbReference type="GO" id="GO:0004674">
    <property type="term" value="F:protein serine/threonine kinase activity"/>
    <property type="evidence" value="ECO:0007669"/>
    <property type="project" value="InterPro"/>
</dbReference>
<dbReference type="AlphaFoldDB" id="A0A5S9INW2"/>
<dbReference type="SUPFAM" id="SSF52172">
    <property type="entry name" value="CheY-like"/>
    <property type="match status" value="1"/>
</dbReference>
<protein>
    <submittedName>
        <fullName evidence="4">Putative serine/threonine-protein kinase</fullName>
    </submittedName>
</protein>
<dbReference type="SUPFAM" id="SSF56112">
    <property type="entry name" value="Protein kinase-like (PK-like)"/>
    <property type="match status" value="1"/>
</dbReference>
<keyword evidence="4" id="KW-0808">Transferase</keyword>
<sequence>MHKVLIVDDNENFREACTDVFLDNGCQTITAENGSDGLLKMQKYNPDLIVLDVCMPKQNGRDFIIRMQEIKCNIPVIIVSGSTNLKEDPEIYFCKQVKSFFPKDIQLGELYQKAEQVMAKGEKTQFSFRERLMSHPKKLDGAFWSGYRLEKLVGYSESTVVYRAYHTGLDIPVLLKLWYKSEFLSPKFSHDINTLINVKNPYLASILNGGIKDDIAFLLLSDVPGKTLEKISHEFSYLQIAEFMRQIATGLQAAHDESIFHGNIKPTNILISQENKALLFDFSLQQLSKKVRLKDAQYLSPEQCLGVPIDQRGDIYSMGVCFFEFLTGQLPFQSESLENLLLMQAIRPVTPPHKLQKKIPENLSAIICRMMEKSPKKRYPSASELIDDLRLYINTG</sequence>
<evidence type="ECO:0000259" key="2">
    <source>
        <dbReference type="PROSITE" id="PS50011"/>
    </source>
</evidence>
<dbReference type="Pfam" id="PF00072">
    <property type="entry name" value="Response_reg"/>
    <property type="match status" value="1"/>
</dbReference>
<dbReference type="PROSITE" id="PS50011">
    <property type="entry name" value="PROTEIN_KINASE_DOM"/>
    <property type="match status" value="1"/>
</dbReference>
<dbReference type="Pfam" id="PF00069">
    <property type="entry name" value="Pkinase"/>
    <property type="match status" value="1"/>
</dbReference>
<gene>
    <name evidence="4" type="ORF">UABAM_03363</name>
</gene>
<feature type="domain" description="Protein kinase" evidence="2">
    <location>
        <begin position="147"/>
        <end position="393"/>
    </location>
</feature>
<dbReference type="PANTHER" id="PTHR24348">
    <property type="entry name" value="SERINE/THREONINE-PROTEIN KINASE UNC-51-RELATED"/>
    <property type="match status" value="1"/>
</dbReference>
<keyword evidence="5" id="KW-1185">Reference proteome</keyword>
<dbReference type="GO" id="GO:0000160">
    <property type="term" value="P:phosphorelay signal transduction system"/>
    <property type="evidence" value="ECO:0007669"/>
    <property type="project" value="InterPro"/>
</dbReference>
<dbReference type="KEGG" id="uam:UABAM_03363"/>
<dbReference type="GO" id="GO:0005524">
    <property type="term" value="F:ATP binding"/>
    <property type="evidence" value="ECO:0007669"/>
    <property type="project" value="InterPro"/>
</dbReference>
<feature type="modified residue" description="4-aspartylphosphate" evidence="1">
    <location>
        <position position="52"/>
    </location>
</feature>
<evidence type="ECO:0000313" key="4">
    <source>
        <dbReference type="EMBL" id="BBM85000.1"/>
    </source>
</evidence>
<reference evidence="4 5" key="1">
    <citation type="submission" date="2019-08" db="EMBL/GenBank/DDBJ databases">
        <title>Complete genome sequence of Candidatus Uab amorphum.</title>
        <authorList>
            <person name="Shiratori T."/>
            <person name="Suzuki S."/>
            <person name="Kakizawa Y."/>
            <person name="Ishida K."/>
        </authorList>
    </citation>
    <scope>NUCLEOTIDE SEQUENCE [LARGE SCALE GENOMIC DNA]</scope>
    <source>
        <strain evidence="4 5">SRT547</strain>
    </source>
</reference>
<evidence type="ECO:0000256" key="1">
    <source>
        <dbReference type="PROSITE-ProRule" id="PRU00169"/>
    </source>
</evidence>
<dbReference type="InterPro" id="IPR045269">
    <property type="entry name" value="Atg1-like"/>
</dbReference>
<dbReference type="InterPro" id="IPR001789">
    <property type="entry name" value="Sig_transdc_resp-reg_receiver"/>
</dbReference>
<keyword evidence="4" id="KW-0418">Kinase</keyword>
<dbReference type="Gene3D" id="1.10.510.10">
    <property type="entry name" value="Transferase(Phosphotransferase) domain 1"/>
    <property type="match status" value="1"/>
</dbReference>
<keyword evidence="1" id="KW-0597">Phosphoprotein</keyword>
<dbReference type="Proteomes" id="UP000326354">
    <property type="component" value="Chromosome"/>
</dbReference>
<accession>A0A5S9INW2</accession>
<dbReference type="GO" id="GO:0005737">
    <property type="term" value="C:cytoplasm"/>
    <property type="evidence" value="ECO:0007669"/>
    <property type="project" value="TreeGrafter"/>
</dbReference>